<keyword evidence="2" id="KW-1185">Reference proteome</keyword>
<evidence type="ECO:0000313" key="2">
    <source>
        <dbReference type="Proteomes" id="UP001589710"/>
    </source>
</evidence>
<gene>
    <name evidence="1" type="ORF">ACFFTL_18475</name>
</gene>
<name>A0ABV5R8R6_9ACTN</name>
<sequence>MRCLPACGGGIAIDAACAAVVVALRRQLHGPRGAEFGWHPG</sequence>
<protein>
    <submittedName>
        <fullName evidence="1">Uncharacterized protein</fullName>
    </submittedName>
</protein>
<organism evidence="1 2">
    <name type="scientific">Streptomyces yanii</name>
    <dbReference type="NCBI Taxonomy" id="78510"/>
    <lineage>
        <taxon>Bacteria</taxon>
        <taxon>Bacillati</taxon>
        <taxon>Actinomycetota</taxon>
        <taxon>Actinomycetes</taxon>
        <taxon>Kitasatosporales</taxon>
        <taxon>Streptomycetaceae</taxon>
        <taxon>Streptomyces</taxon>
    </lineage>
</organism>
<accession>A0ABV5R8R6</accession>
<dbReference type="RefSeq" id="WP_345510962.1">
    <property type="nucleotide sequence ID" value="NZ_BAAAXD010000009.1"/>
</dbReference>
<evidence type="ECO:0000313" key="1">
    <source>
        <dbReference type="EMBL" id="MFB9574235.1"/>
    </source>
</evidence>
<proteinExistence type="predicted"/>
<comment type="caution">
    <text evidence="1">The sequence shown here is derived from an EMBL/GenBank/DDBJ whole genome shotgun (WGS) entry which is preliminary data.</text>
</comment>
<dbReference type="Proteomes" id="UP001589710">
    <property type="component" value="Unassembled WGS sequence"/>
</dbReference>
<dbReference type="EMBL" id="JBHMCG010000082">
    <property type="protein sequence ID" value="MFB9574235.1"/>
    <property type="molecule type" value="Genomic_DNA"/>
</dbReference>
<reference evidence="1 2" key="1">
    <citation type="submission" date="2024-09" db="EMBL/GenBank/DDBJ databases">
        <authorList>
            <person name="Sun Q."/>
            <person name="Mori K."/>
        </authorList>
    </citation>
    <scope>NUCLEOTIDE SEQUENCE [LARGE SCALE GENOMIC DNA]</scope>
    <source>
        <strain evidence="1 2">JCM 3331</strain>
    </source>
</reference>